<organism evidence="2 3">
    <name type="scientific">Lysobacter brunescens</name>
    <dbReference type="NCBI Taxonomy" id="262323"/>
    <lineage>
        <taxon>Bacteria</taxon>
        <taxon>Pseudomonadati</taxon>
        <taxon>Pseudomonadota</taxon>
        <taxon>Gammaproteobacteria</taxon>
        <taxon>Lysobacterales</taxon>
        <taxon>Lysobacteraceae</taxon>
        <taxon>Lysobacter</taxon>
    </lineage>
</organism>
<dbReference type="InterPro" id="IPR029052">
    <property type="entry name" value="Metallo-depent_PP-like"/>
</dbReference>
<proteinExistence type="predicted"/>
<gene>
    <name evidence="2" type="ORF">ACFQ0E_15935</name>
</gene>
<evidence type="ECO:0000313" key="3">
    <source>
        <dbReference type="Proteomes" id="UP001597110"/>
    </source>
</evidence>
<dbReference type="CDD" id="cd00838">
    <property type="entry name" value="MPP_superfamily"/>
    <property type="match status" value="1"/>
</dbReference>
<keyword evidence="3" id="KW-1185">Reference proteome</keyword>
<dbReference type="SUPFAM" id="SSF56300">
    <property type="entry name" value="Metallo-dependent phosphatases"/>
    <property type="match status" value="1"/>
</dbReference>
<evidence type="ECO:0000313" key="2">
    <source>
        <dbReference type="EMBL" id="MFD0727086.1"/>
    </source>
</evidence>
<name>A0ABW2YHQ0_9GAMM</name>
<dbReference type="RefSeq" id="WP_386825510.1">
    <property type="nucleotide sequence ID" value="NZ_JBHTIF010000004.1"/>
</dbReference>
<dbReference type="InterPro" id="IPR004843">
    <property type="entry name" value="Calcineurin-like_PHP"/>
</dbReference>
<dbReference type="Gene3D" id="3.60.21.10">
    <property type="match status" value="1"/>
</dbReference>
<protein>
    <submittedName>
        <fullName evidence="2">Metallophosphoesterase</fullName>
    </submittedName>
</protein>
<feature type="domain" description="Calcineurin-like phosphoesterase" evidence="1">
    <location>
        <begin position="1"/>
        <end position="218"/>
    </location>
</feature>
<dbReference type="EMBL" id="JBHTIF010000004">
    <property type="protein sequence ID" value="MFD0727086.1"/>
    <property type="molecule type" value="Genomic_DNA"/>
</dbReference>
<reference evidence="3" key="1">
    <citation type="journal article" date="2019" name="Int. J. Syst. Evol. Microbiol.">
        <title>The Global Catalogue of Microorganisms (GCM) 10K type strain sequencing project: providing services to taxonomists for standard genome sequencing and annotation.</title>
        <authorList>
            <consortium name="The Broad Institute Genomics Platform"/>
            <consortium name="The Broad Institute Genome Sequencing Center for Infectious Disease"/>
            <person name="Wu L."/>
            <person name="Ma J."/>
        </authorList>
    </citation>
    <scope>NUCLEOTIDE SEQUENCE [LARGE SCALE GENOMIC DNA]</scope>
    <source>
        <strain evidence="3">CCUG 55585</strain>
    </source>
</reference>
<dbReference type="PANTHER" id="PTHR36492">
    <property type="match status" value="1"/>
</dbReference>
<accession>A0ABW2YHQ0</accession>
<comment type="caution">
    <text evidence="2">The sequence shown here is derived from an EMBL/GenBank/DDBJ whole genome shotgun (WGS) entry which is preliminary data.</text>
</comment>
<dbReference type="PANTHER" id="PTHR36492:SF2">
    <property type="entry name" value="[ACYL-CARRIER-PROTEIN] PHOSPHODIESTERASE PPTH"/>
    <property type="match status" value="1"/>
</dbReference>
<evidence type="ECO:0000259" key="1">
    <source>
        <dbReference type="Pfam" id="PF00149"/>
    </source>
</evidence>
<sequence length="255" mass="29482">MRLFALSDIHVDYPDNARWVDALSSEDYRDDTLILAGDLTEDRHLLAWCLQRFVAKFRQVLFVPGNHDLWVRRDPDIDCSLRKFDQVLTIAADAGAWMQPRFHRDTLVVPLLGWYDYSFGSPCDDLRVMWMDYRACRWPDDYGPERVTEHFLQMNPDGLPHAASRVVTFSHFLPRIDLIPFFVPRAMRRLDPVLGSSGIERQLRALGSDLHVYGHSHINRRVVIDGVVYVNNAFGYPQEGMIAARALLALDNELR</sequence>
<dbReference type="Proteomes" id="UP001597110">
    <property type="component" value="Unassembled WGS sequence"/>
</dbReference>
<dbReference type="InterPro" id="IPR052963">
    <property type="entry name" value="Pantetheine_PDE"/>
</dbReference>
<dbReference type="Pfam" id="PF00149">
    <property type="entry name" value="Metallophos"/>
    <property type="match status" value="1"/>
</dbReference>